<dbReference type="InterPro" id="IPR000089">
    <property type="entry name" value="Biotin_lipoyl"/>
</dbReference>
<feature type="domain" description="Peripheral subunit-binding (PSBD)" evidence="7">
    <location>
        <begin position="159"/>
        <end position="196"/>
    </location>
</feature>
<dbReference type="Pfam" id="PF00198">
    <property type="entry name" value="2-oxoacid_dh"/>
    <property type="match status" value="1"/>
</dbReference>
<feature type="compositionally biased region" description="Low complexity" evidence="5">
    <location>
        <begin position="80"/>
        <end position="105"/>
    </location>
</feature>
<dbReference type="SUPFAM" id="SSF52777">
    <property type="entry name" value="CoA-dependent acyltransferases"/>
    <property type="match status" value="1"/>
</dbReference>
<dbReference type="PROSITE" id="PS51826">
    <property type="entry name" value="PSBD"/>
    <property type="match status" value="1"/>
</dbReference>
<feature type="domain" description="Lipoyl-binding" evidence="6">
    <location>
        <begin position="1"/>
        <end position="75"/>
    </location>
</feature>
<dbReference type="InterPro" id="IPR036625">
    <property type="entry name" value="E3-bd_dom_sf"/>
</dbReference>
<dbReference type="OrthoDB" id="9805770at2"/>
<evidence type="ECO:0000256" key="3">
    <source>
        <dbReference type="ARBA" id="ARBA00022823"/>
    </source>
</evidence>
<keyword evidence="4" id="KW-0012">Acyltransferase</keyword>
<comment type="cofactor">
    <cofactor evidence="1 4">
        <name>(R)-lipoate</name>
        <dbReference type="ChEBI" id="CHEBI:83088"/>
    </cofactor>
</comment>
<sequence length="454" mass="47589">MDVLMPQLGETVAEGKIVKWFKSAGDAVKPGENLFEIETDKTSMEVPATFAGTLTDIHFQVGDVAKVGAVVAVIAGEGGAQAAPQPSAPASPATAQQPPLTAAQAGVQSPKVQPQKELGPRLRGDERSADSFAYPHMDPWREVRTPEHNFGAARIGGVSVTPLARRLAGERGIDLASIKGSGPRGRIVAADVEKAQGPVRGAAFATGASAAQVKALFDGIAYEEVPLDGMRATIARRLVEAKQTVPHFYLTADIEIGRLMAAREEANAAAPKGADGEPLFKLSLNDFVIKAWAVALTRVPAANAVWAEDRILRFTHADIGVAVALDGGLITPVLHNADTKSISALSAEMRDLAGRARNKKLKPNEYQGGASAISNLGMYGVREFAAIINPPHATILAVGAARRAPVETADGGVKFVSQMTVTLSCDHRVVDGALGAELLAAFKSLIETPVTFLI</sequence>
<dbReference type="Pfam" id="PF00364">
    <property type="entry name" value="Biotin_lipoyl"/>
    <property type="match status" value="1"/>
</dbReference>
<dbReference type="CDD" id="cd06849">
    <property type="entry name" value="lipoyl_domain"/>
    <property type="match status" value="1"/>
</dbReference>
<evidence type="ECO:0000313" key="9">
    <source>
        <dbReference type="Proteomes" id="UP000254889"/>
    </source>
</evidence>
<evidence type="ECO:0000256" key="5">
    <source>
        <dbReference type="SAM" id="MobiDB-lite"/>
    </source>
</evidence>
<dbReference type="RefSeq" id="WP_115693160.1">
    <property type="nucleotide sequence ID" value="NZ_CP031417.1"/>
</dbReference>
<dbReference type="SUPFAM" id="SSF47005">
    <property type="entry name" value="Peripheral subunit-binding domain of 2-oxo acid dehydrogenase complex"/>
    <property type="match status" value="1"/>
</dbReference>
<dbReference type="KEGG" id="ptaw:DW352_21000"/>
<evidence type="ECO:0000256" key="1">
    <source>
        <dbReference type="ARBA" id="ARBA00001938"/>
    </source>
</evidence>
<keyword evidence="4" id="KW-0808">Transferase</keyword>
<keyword evidence="3 4" id="KW-0450">Lipoyl</keyword>
<feature type="compositionally biased region" description="Basic and acidic residues" evidence="5">
    <location>
        <begin position="118"/>
        <end position="129"/>
    </location>
</feature>
<dbReference type="Gene3D" id="4.10.320.10">
    <property type="entry name" value="E3-binding domain"/>
    <property type="match status" value="1"/>
</dbReference>
<dbReference type="InterPro" id="IPR004167">
    <property type="entry name" value="PSBD"/>
</dbReference>
<dbReference type="InterPro" id="IPR023213">
    <property type="entry name" value="CAT-like_dom_sf"/>
</dbReference>
<dbReference type="PANTHER" id="PTHR23151">
    <property type="entry name" value="DIHYDROLIPOAMIDE ACETYL/SUCCINYL-TRANSFERASE-RELATED"/>
    <property type="match status" value="1"/>
</dbReference>
<dbReference type="Proteomes" id="UP000254889">
    <property type="component" value="Chromosome"/>
</dbReference>
<dbReference type="GO" id="GO:0045254">
    <property type="term" value="C:pyruvate dehydrogenase complex"/>
    <property type="evidence" value="ECO:0007669"/>
    <property type="project" value="InterPro"/>
</dbReference>
<accession>A0A346A0T4</accession>
<dbReference type="EC" id="2.3.1.-" evidence="4"/>
<comment type="similarity">
    <text evidence="2 4">Belongs to the 2-oxoacid dehydrogenase family.</text>
</comment>
<dbReference type="GO" id="GO:0006086">
    <property type="term" value="P:pyruvate decarboxylation to acetyl-CoA"/>
    <property type="evidence" value="ECO:0007669"/>
    <property type="project" value="InterPro"/>
</dbReference>
<evidence type="ECO:0000256" key="4">
    <source>
        <dbReference type="RuleBase" id="RU003423"/>
    </source>
</evidence>
<dbReference type="GO" id="GO:0016746">
    <property type="term" value="F:acyltransferase activity"/>
    <property type="evidence" value="ECO:0007669"/>
    <property type="project" value="UniProtKB-KW"/>
</dbReference>
<dbReference type="InterPro" id="IPR003016">
    <property type="entry name" value="2-oxoA_DH_lipoyl-BS"/>
</dbReference>
<dbReference type="PROSITE" id="PS00189">
    <property type="entry name" value="LIPOYL"/>
    <property type="match status" value="1"/>
</dbReference>
<protein>
    <recommendedName>
        <fullName evidence="4">Dihydrolipoamide acetyltransferase component of pyruvate dehydrogenase complex</fullName>
        <ecNumber evidence="4">2.3.1.-</ecNumber>
    </recommendedName>
</protein>
<dbReference type="EMBL" id="CP031417">
    <property type="protein sequence ID" value="AXK82781.1"/>
    <property type="molecule type" value="Genomic_DNA"/>
</dbReference>
<evidence type="ECO:0000259" key="6">
    <source>
        <dbReference type="PROSITE" id="PS50968"/>
    </source>
</evidence>
<name>A0A346A0T4_9HYPH</name>
<keyword evidence="9" id="KW-1185">Reference proteome</keyword>
<dbReference type="Gene3D" id="3.30.559.10">
    <property type="entry name" value="Chloramphenicol acetyltransferase-like domain"/>
    <property type="match status" value="1"/>
</dbReference>
<evidence type="ECO:0000313" key="8">
    <source>
        <dbReference type="EMBL" id="AXK82781.1"/>
    </source>
</evidence>
<evidence type="ECO:0000256" key="2">
    <source>
        <dbReference type="ARBA" id="ARBA00007317"/>
    </source>
</evidence>
<gene>
    <name evidence="8" type="ORF">DW352_21000</name>
</gene>
<proteinExistence type="inferred from homology"/>
<organism evidence="8 9">
    <name type="scientific">Pseudolabrys taiwanensis</name>
    <dbReference type="NCBI Taxonomy" id="331696"/>
    <lineage>
        <taxon>Bacteria</taxon>
        <taxon>Pseudomonadati</taxon>
        <taxon>Pseudomonadota</taxon>
        <taxon>Alphaproteobacteria</taxon>
        <taxon>Hyphomicrobiales</taxon>
        <taxon>Xanthobacteraceae</taxon>
        <taxon>Pseudolabrys</taxon>
    </lineage>
</organism>
<dbReference type="InterPro" id="IPR045257">
    <property type="entry name" value="E2/Pdx1"/>
</dbReference>
<dbReference type="SUPFAM" id="SSF51230">
    <property type="entry name" value="Single hybrid motif"/>
    <property type="match status" value="1"/>
</dbReference>
<dbReference type="PROSITE" id="PS50968">
    <property type="entry name" value="BIOTINYL_LIPOYL"/>
    <property type="match status" value="1"/>
</dbReference>
<dbReference type="PANTHER" id="PTHR23151:SF90">
    <property type="entry name" value="DIHYDROLIPOYLLYSINE-RESIDUE ACETYLTRANSFERASE COMPONENT OF PYRUVATE DEHYDROGENASE COMPLEX, MITOCHONDRIAL-RELATED"/>
    <property type="match status" value="1"/>
</dbReference>
<dbReference type="Pfam" id="PF02817">
    <property type="entry name" value="E3_binding"/>
    <property type="match status" value="1"/>
</dbReference>
<dbReference type="Gene3D" id="2.40.50.100">
    <property type="match status" value="1"/>
</dbReference>
<evidence type="ECO:0000259" key="7">
    <source>
        <dbReference type="PROSITE" id="PS51826"/>
    </source>
</evidence>
<reference evidence="8 9" key="1">
    <citation type="submission" date="2018-07" db="EMBL/GenBank/DDBJ databases">
        <authorList>
            <person name="Quirk P.G."/>
            <person name="Krulwich T.A."/>
        </authorList>
    </citation>
    <scope>NUCLEOTIDE SEQUENCE [LARGE SCALE GENOMIC DNA]</scope>
    <source>
        <strain evidence="8 9">CC-BB4</strain>
    </source>
</reference>
<dbReference type="InterPro" id="IPR001078">
    <property type="entry name" value="2-oxoacid_DH_actylTfrase"/>
</dbReference>
<dbReference type="InterPro" id="IPR011053">
    <property type="entry name" value="Single_hybrid_motif"/>
</dbReference>
<feature type="region of interest" description="Disordered" evidence="5">
    <location>
        <begin position="80"/>
        <end position="135"/>
    </location>
</feature>
<dbReference type="AlphaFoldDB" id="A0A346A0T4"/>